<proteinExistence type="predicted"/>
<organism evidence="1 2">
    <name type="scientific">Platanthera zijinensis</name>
    <dbReference type="NCBI Taxonomy" id="2320716"/>
    <lineage>
        <taxon>Eukaryota</taxon>
        <taxon>Viridiplantae</taxon>
        <taxon>Streptophyta</taxon>
        <taxon>Embryophyta</taxon>
        <taxon>Tracheophyta</taxon>
        <taxon>Spermatophyta</taxon>
        <taxon>Magnoliopsida</taxon>
        <taxon>Liliopsida</taxon>
        <taxon>Asparagales</taxon>
        <taxon>Orchidaceae</taxon>
        <taxon>Orchidoideae</taxon>
        <taxon>Orchideae</taxon>
        <taxon>Orchidinae</taxon>
        <taxon>Platanthera</taxon>
    </lineage>
</organism>
<comment type="caution">
    <text evidence="1">The sequence shown here is derived from an EMBL/GenBank/DDBJ whole genome shotgun (WGS) entry which is preliminary data.</text>
</comment>
<accession>A0AAP0GEK2</accession>
<dbReference type="AlphaFoldDB" id="A0AAP0GEK2"/>
<gene>
    <name evidence="1" type="ORF">KSP39_PZI002203</name>
</gene>
<evidence type="ECO:0000313" key="1">
    <source>
        <dbReference type="EMBL" id="KAK8954923.1"/>
    </source>
</evidence>
<evidence type="ECO:0000313" key="2">
    <source>
        <dbReference type="Proteomes" id="UP001418222"/>
    </source>
</evidence>
<name>A0AAP0GEK2_9ASPA</name>
<dbReference type="EMBL" id="JBBWWQ010000002">
    <property type="protein sequence ID" value="KAK8954923.1"/>
    <property type="molecule type" value="Genomic_DNA"/>
</dbReference>
<dbReference type="Proteomes" id="UP001418222">
    <property type="component" value="Unassembled WGS sequence"/>
</dbReference>
<protein>
    <submittedName>
        <fullName evidence="1">Uncharacterized protein</fullName>
    </submittedName>
</protein>
<keyword evidence="2" id="KW-1185">Reference proteome</keyword>
<reference evidence="1 2" key="1">
    <citation type="journal article" date="2022" name="Nat. Plants">
        <title>Genomes of leafy and leafless Platanthera orchids illuminate the evolution of mycoheterotrophy.</title>
        <authorList>
            <person name="Li M.H."/>
            <person name="Liu K.W."/>
            <person name="Li Z."/>
            <person name="Lu H.C."/>
            <person name="Ye Q.L."/>
            <person name="Zhang D."/>
            <person name="Wang J.Y."/>
            <person name="Li Y.F."/>
            <person name="Zhong Z.M."/>
            <person name="Liu X."/>
            <person name="Yu X."/>
            <person name="Liu D.K."/>
            <person name="Tu X.D."/>
            <person name="Liu B."/>
            <person name="Hao Y."/>
            <person name="Liao X.Y."/>
            <person name="Jiang Y.T."/>
            <person name="Sun W.H."/>
            <person name="Chen J."/>
            <person name="Chen Y.Q."/>
            <person name="Ai Y."/>
            <person name="Zhai J.W."/>
            <person name="Wu S.S."/>
            <person name="Zhou Z."/>
            <person name="Hsiao Y.Y."/>
            <person name="Wu W.L."/>
            <person name="Chen Y.Y."/>
            <person name="Lin Y.F."/>
            <person name="Hsu J.L."/>
            <person name="Li C.Y."/>
            <person name="Wang Z.W."/>
            <person name="Zhao X."/>
            <person name="Zhong W.Y."/>
            <person name="Ma X.K."/>
            <person name="Ma L."/>
            <person name="Huang J."/>
            <person name="Chen G.Z."/>
            <person name="Huang M.Z."/>
            <person name="Huang L."/>
            <person name="Peng D.H."/>
            <person name="Luo Y.B."/>
            <person name="Zou S.Q."/>
            <person name="Chen S.P."/>
            <person name="Lan S."/>
            <person name="Tsai W.C."/>
            <person name="Van de Peer Y."/>
            <person name="Liu Z.J."/>
        </authorList>
    </citation>
    <scope>NUCLEOTIDE SEQUENCE [LARGE SCALE GENOMIC DNA]</scope>
    <source>
        <strain evidence="1">Lor287</strain>
    </source>
</reference>
<sequence>MVECTKKTINVFSVAAAATNNCEVEISESPTQVTDNITHERSSRRASRSSTGLEMSGLLLTWTIIQFNYSLKLLLCIERFGLSPTTFFFINKIMLNKFLL</sequence>